<keyword evidence="2" id="KW-1277">Toxin-antitoxin system</keyword>
<comment type="caution">
    <text evidence="3">The sequence shown here is derived from an EMBL/GenBank/DDBJ whole genome shotgun (WGS) entry which is preliminary data.</text>
</comment>
<evidence type="ECO:0000313" key="4">
    <source>
        <dbReference type="Proteomes" id="UP000643610"/>
    </source>
</evidence>
<dbReference type="EMBL" id="JACOFU010000006">
    <property type="protein sequence ID" value="MBC3832745.1"/>
    <property type="molecule type" value="Genomic_DNA"/>
</dbReference>
<evidence type="ECO:0000256" key="2">
    <source>
        <dbReference type="ARBA" id="ARBA00022649"/>
    </source>
</evidence>
<dbReference type="Proteomes" id="UP000643610">
    <property type="component" value="Unassembled WGS sequence"/>
</dbReference>
<protein>
    <submittedName>
        <fullName evidence="3">Type II toxin-antitoxin system RelE/ParE family toxin</fullName>
    </submittedName>
</protein>
<proteinExistence type="inferred from homology"/>
<reference evidence="3 4" key="1">
    <citation type="submission" date="2020-08" db="EMBL/GenBank/DDBJ databases">
        <title>Novel species isolated from subtropical streams in China.</title>
        <authorList>
            <person name="Lu H."/>
        </authorList>
    </citation>
    <scope>NUCLEOTIDE SEQUENCE [LARGE SCALE GENOMIC DNA]</scope>
    <source>
        <strain evidence="3 4">KCTC 52442</strain>
    </source>
</reference>
<sequence>MSGKPVLRRVRADADIQEILSYYLEQEATKAALEFITELEAAIQHIQTYPESGSPRYAHTLSLPGLRCWPCRHFPYLIFYLEKSNCIDIWRILHQQRDIPTWLLSDENA</sequence>
<keyword evidence="4" id="KW-1185">Reference proteome</keyword>
<evidence type="ECO:0000313" key="3">
    <source>
        <dbReference type="EMBL" id="MBC3832745.1"/>
    </source>
</evidence>
<dbReference type="InterPro" id="IPR007712">
    <property type="entry name" value="RelE/ParE_toxin"/>
</dbReference>
<dbReference type="Gene3D" id="3.30.2310.20">
    <property type="entry name" value="RelE-like"/>
    <property type="match status" value="1"/>
</dbReference>
<evidence type="ECO:0000256" key="1">
    <source>
        <dbReference type="ARBA" id="ARBA00006226"/>
    </source>
</evidence>
<gene>
    <name evidence="3" type="ORF">H8K33_14645</name>
</gene>
<dbReference type="PANTHER" id="PTHR33755">
    <property type="entry name" value="TOXIN PARE1-RELATED"/>
    <property type="match status" value="1"/>
</dbReference>
<dbReference type="PANTHER" id="PTHR33755:SF8">
    <property type="entry name" value="TOXIN PARE2"/>
    <property type="match status" value="1"/>
</dbReference>
<dbReference type="InterPro" id="IPR051803">
    <property type="entry name" value="TA_system_RelE-like_toxin"/>
</dbReference>
<comment type="similarity">
    <text evidence="1">Belongs to the RelE toxin family.</text>
</comment>
<organism evidence="3 4">
    <name type="scientific">Undibacterium amnicola</name>
    <dbReference type="NCBI Taxonomy" id="1834038"/>
    <lineage>
        <taxon>Bacteria</taxon>
        <taxon>Pseudomonadati</taxon>
        <taxon>Pseudomonadota</taxon>
        <taxon>Betaproteobacteria</taxon>
        <taxon>Burkholderiales</taxon>
        <taxon>Oxalobacteraceae</taxon>
        <taxon>Undibacterium</taxon>
    </lineage>
</organism>
<name>A0ABR6XTC8_9BURK</name>
<dbReference type="Pfam" id="PF05016">
    <property type="entry name" value="ParE_toxin"/>
    <property type="match status" value="1"/>
</dbReference>
<dbReference type="InterPro" id="IPR035093">
    <property type="entry name" value="RelE/ParE_toxin_dom_sf"/>
</dbReference>
<accession>A0ABR6XTC8</accession>